<accession>A0A0B7MKW0</accession>
<dbReference type="GeneID" id="23301120"/>
<dbReference type="KEGG" id="vg:23301120"/>
<dbReference type="Proteomes" id="UP000203896">
    <property type="component" value="Segment"/>
</dbReference>
<protein>
    <submittedName>
        <fullName evidence="1">Uncharacterized protein</fullName>
    </submittedName>
</protein>
<organism evidence="1 2">
    <name type="scientific">Enterobacteria phage GEC-3S</name>
    <dbReference type="NCBI Taxonomy" id="1222338"/>
    <lineage>
        <taxon>Viruses</taxon>
        <taxon>Duplodnaviria</taxon>
        <taxon>Heunggongvirae</taxon>
        <taxon>Uroviricota</taxon>
        <taxon>Caudoviricetes</taxon>
        <taxon>Pantevenvirales</taxon>
        <taxon>Straboviridae</taxon>
        <taxon>Krischvirus</taxon>
        <taxon>Krischvirus gec3s</taxon>
    </lineage>
</organism>
<keyword evidence="2" id="KW-1185">Reference proteome</keyword>
<reference evidence="1 2" key="1">
    <citation type="submission" date="2012-08" db="EMBL/GenBank/DDBJ databases">
        <title>Selection and characterization of a candidate therapeutic bacteriophage that lyses the German Escherichia coli O104:H4 outbreak strain.</title>
        <authorList>
            <person name="Merabishvilli M."/>
            <person name="De Vos D."/>
            <person name="Verbeken G."/>
            <person name="Kropinski A."/>
            <person name="Vandenheuvel D."/>
            <person name="Lavigne R."/>
            <person name="Wattiau P."/>
            <person name="Mast J."/>
            <person name="Ragimbeau C."/>
            <person name="Mossong J."/>
            <person name="Scheres J."/>
            <person name="Chanishvili N."/>
            <person name="Vaneechoutte M."/>
            <person name="Pirnay J.P."/>
        </authorList>
    </citation>
    <scope>NUCLEOTIDE SEQUENCE [LARGE SCALE GENOMIC DNA]</scope>
</reference>
<evidence type="ECO:0000313" key="1">
    <source>
        <dbReference type="EMBL" id="CEO90680.1"/>
    </source>
</evidence>
<name>A0A0B7MKW0_9CAUD</name>
<dbReference type="RefSeq" id="YP_009118760.1">
    <property type="nucleotide sequence ID" value="NC_025425.1"/>
</dbReference>
<dbReference type="OrthoDB" id="41032at10239"/>
<dbReference type="EMBL" id="HE978309">
    <property type="protein sequence ID" value="CEO90680.1"/>
    <property type="molecule type" value="Genomic_DNA"/>
</dbReference>
<evidence type="ECO:0000313" key="2">
    <source>
        <dbReference type="Proteomes" id="UP000203896"/>
    </source>
</evidence>
<sequence>MKKIMATFHDMRDLPGLAHIDFPVTMEVSEYDGYHDILFIKNTEFIRLGAKPAVLYPEGNRTAVRKTNSVKLAFSSDVELEPAFGYTPVVITKSNTSFVKVGEKTHISTMQDGTQYLWSDFCQRYERLSWATRLWCVEYKEITK</sequence>
<gene>
    <name evidence="1" type="ORF">BN201_0077</name>
</gene>
<proteinExistence type="predicted"/>